<proteinExistence type="predicted"/>
<dbReference type="Pfam" id="PF10036">
    <property type="entry name" value="RLL"/>
    <property type="match status" value="1"/>
</dbReference>
<evidence type="ECO:0000313" key="2">
    <source>
        <dbReference type="WBParaSite" id="sdigi.contig159.g5418.t1"/>
    </source>
</evidence>
<dbReference type="AlphaFoldDB" id="A0A915PGJ5"/>
<keyword evidence="1" id="KW-1185">Reference proteome</keyword>
<evidence type="ECO:0000313" key="1">
    <source>
        <dbReference type="Proteomes" id="UP000887581"/>
    </source>
</evidence>
<accession>A0A915PGJ5</accession>
<sequence>MLFLLGYPASTIDHENPEQLQELVLFLEHQHIRLYKIEDRDGLQSSDIEVFNKSYAKYLADLRCPLPCDKGSSQEIIDWLLTLAINFSYQQIAEGEQLTAEKYEQQKAEKEKQQIADDPLSAIDFSADEARKGIEELRISLGIAAHPDPLVVLKACCKFITGNLSDEAVQTANKVARIQKKVMPLSRFDMGMKPSNNGATNAAVRALRLIHLENLREVQTKVNEAIVAVQELTADPKTDKRLGKVGL</sequence>
<dbReference type="InterPro" id="IPR019265">
    <property type="entry name" value="RTRAF"/>
</dbReference>
<organism evidence="1 2">
    <name type="scientific">Setaria digitata</name>
    <dbReference type="NCBI Taxonomy" id="48799"/>
    <lineage>
        <taxon>Eukaryota</taxon>
        <taxon>Metazoa</taxon>
        <taxon>Ecdysozoa</taxon>
        <taxon>Nematoda</taxon>
        <taxon>Chromadorea</taxon>
        <taxon>Rhabditida</taxon>
        <taxon>Spirurina</taxon>
        <taxon>Spiruromorpha</taxon>
        <taxon>Filarioidea</taxon>
        <taxon>Setariidae</taxon>
        <taxon>Setaria</taxon>
    </lineage>
</organism>
<name>A0A915PGJ5_9BILA</name>
<dbReference type="WBParaSite" id="sdigi.contig159.g5418.t1">
    <property type="protein sequence ID" value="sdigi.contig159.g5418.t1"/>
    <property type="gene ID" value="sdigi.contig159.g5418"/>
</dbReference>
<reference evidence="2" key="1">
    <citation type="submission" date="2022-11" db="UniProtKB">
        <authorList>
            <consortium name="WormBaseParasite"/>
        </authorList>
    </citation>
    <scope>IDENTIFICATION</scope>
</reference>
<protein>
    <submittedName>
        <fullName evidence="2">RNA transcription, translation and transport factor protein</fullName>
    </submittedName>
</protein>
<dbReference type="PANTHER" id="PTHR15924">
    <property type="entry name" value="CLE"/>
    <property type="match status" value="1"/>
</dbReference>
<dbReference type="Proteomes" id="UP000887581">
    <property type="component" value="Unplaced"/>
</dbReference>